<name>A0ACD4DJR2_9NOCA</name>
<organism evidence="1 2">
    <name type="scientific">Rhodococcus sacchari</name>
    <dbReference type="NCBI Taxonomy" id="2962047"/>
    <lineage>
        <taxon>Bacteria</taxon>
        <taxon>Bacillati</taxon>
        <taxon>Actinomycetota</taxon>
        <taxon>Actinomycetes</taxon>
        <taxon>Mycobacteriales</taxon>
        <taxon>Nocardiaceae</taxon>
        <taxon>Rhodococcus</taxon>
    </lineage>
</organism>
<accession>A0ACD4DJR2</accession>
<gene>
    <name evidence="1" type="ORF">OED52_06590</name>
</gene>
<evidence type="ECO:0000313" key="1">
    <source>
        <dbReference type="EMBL" id="UYP20200.1"/>
    </source>
</evidence>
<protein>
    <submittedName>
        <fullName evidence="1">Helix-turn-helix domain-containing protein</fullName>
    </submittedName>
</protein>
<dbReference type="EMBL" id="CP107551">
    <property type="protein sequence ID" value="UYP20200.1"/>
    <property type="molecule type" value="Genomic_DNA"/>
</dbReference>
<reference evidence="1" key="1">
    <citation type="submission" date="2022-10" db="EMBL/GenBank/DDBJ databases">
        <title>Rhodococcus ferula Z13 complete genome.</title>
        <authorList>
            <person name="Long X."/>
            <person name="Zang M."/>
        </authorList>
    </citation>
    <scope>NUCLEOTIDE SEQUENCE</scope>
    <source>
        <strain evidence="1">Z13</strain>
    </source>
</reference>
<keyword evidence="2" id="KW-1185">Reference proteome</keyword>
<dbReference type="Proteomes" id="UP001156484">
    <property type="component" value="Chromosome"/>
</dbReference>
<sequence length="451" mass="49629">MLTWEEDVEIHALHKRGWTISAIARHTGRNRRTIRNYLNGTTTPGVRKPTGEDPFEPFIDYVAARLTEDPHLWARTLCDELEDLGYTASYQTLTRQIRQRKLRPVCQACACATDRPNAVIEHPPGEETQWDWVELPNPPESWGWGKTAYLLVGSLAHSGRWRGVLAPAMTQPHLIDGLDRICRELGGLTRTWRFDRMATVCHPDSGKVTASFAGVAKYYGVVPAICPPRAGNRKGVVEKANHTAAQRWWRSVADELTVEQAQASVDKFCTLRADARMRATADGKASVLTVAAREPLTPMPADPYPVVISEPRTVSRQALVAYRGNRYSVPPELAAAQVQVTRRLGDEVIDIVTASQITVARHRLAPDGAGVIVRDHGHVHALEQAAMAGAAAGGRPHRRKERIPPGADARAAAEALRTNTTDHHSPSTTPRSTVVDLAAYERAARGRNTLA</sequence>
<proteinExistence type="predicted"/>
<evidence type="ECO:0000313" key="2">
    <source>
        <dbReference type="Proteomes" id="UP001156484"/>
    </source>
</evidence>